<organism evidence="1 2">
    <name type="scientific">Staurois parvus</name>
    <dbReference type="NCBI Taxonomy" id="386267"/>
    <lineage>
        <taxon>Eukaryota</taxon>
        <taxon>Metazoa</taxon>
        <taxon>Chordata</taxon>
        <taxon>Craniata</taxon>
        <taxon>Vertebrata</taxon>
        <taxon>Euteleostomi</taxon>
        <taxon>Amphibia</taxon>
        <taxon>Batrachia</taxon>
        <taxon>Anura</taxon>
        <taxon>Neobatrachia</taxon>
        <taxon>Ranoidea</taxon>
        <taxon>Ranidae</taxon>
        <taxon>Staurois</taxon>
    </lineage>
</organism>
<comment type="caution">
    <text evidence="1">The sequence shown here is derived from an EMBL/GenBank/DDBJ whole genome shotgun (WGS) entry which is preliminary data.</text>
</comment>
<accession>A0ABN9EFA1</accession>
<evidence type="ECO:0000313" key="1">
    <source>
        <dbReference type="EMBL" id="CAI9582093.1"/>
    </source>
</evidence>
<name>A0ABN9EFA1_9NEOB</name>
<reference evidence="1" key="1">
    <citation type="submission" date="2023-05" db="EMBL/GenBank/DDBJ databases">
        <authorList>
            <person name="Stuckert A."/>
        </authorList>
    </citation>
    <scope>NUCLEOTIDE SEQUENCE</scope>
</reference>
<dbReference type="Proteomes" id="UP001162483">
    <property type="component" value="Unassembled WGS sequence"/>
</dbReference>
<keyword evidence="2" id="KW-1185">Reference proteome</keyword>
<gene>
    <name evidence="1" type="ORF">SPARVUS_LOCUS9599464</name>
</gene>
<dbReference type="EMBL" id="CATNWA010015332">
    <property type="protein sequence ID" value="CAI9582093.1"/>
    <property type="molecule type" value="Genomic_DNA"/>
</dbReference>
<evidence type="ECO:0000313" key="2">
    <source>
        <dbReference type="Proteomes" id="UP001162483"/>
    </source>
</evidence>
<sequence length="154" mass="16615">MPLESAGKRNNTVSQYDMQMSAVDLRITAHFTHLGSHGAKTRVWSHSVAVEAAAMGGHTAPYDKMEPTSSVRRPESGTWQSVAMETAAMGGRTGTHDTLWTWQQHEEAVQGPMTDYGPGSSMRSWYGGPWQITGLADDDEAAKCDQLGTSSPGC</sequence>
<protein>
    <submittedName>
        <fullName evidence="1">Uncharacterized protein</fullName>
    </submittedName>
</protein>
<proteinExistence type="predicted"/>